<keyword evidence="2" id="KW-1185">Reference proteome</keyword>
<dbReference type="EnsemblPlants" id="AVESA.00010b.r2.1DG0136400.1">
    <property type="protein sequence ID" value="AVESA.00010b.r2.1DG0136400.1.CDS"/>
    <property type="gene ID" value="AVESA.00010b.r2.1DG0136400"/>
</dbReference>
<sequence length="666" mass="70799">MAMASAAAAVIPSSAAAMVAAGAHDPQQQQQQPAWLMDERDGFISWLRGEFAAANAIVDLLILHLRTIGDPAEYDHVLAAVQQRRHHWAPIIHMQQFFPVTDVAVALQQAGWRRRPPAMQHGPVVVPPTQQAPPPPRRPAAFVPSHNNRNGANHRPDPPRPAVNVVAAAAGSDKHGRELHNKEGNGLKEGENVVDAKSLQLDSPVTDGSEKNPRPQTISEGSSKVVPAPLEYTTSEIIDGKPVNTVEGLKVYEGLVNTIEINKIVSLVNETKASSGQGGLEAGQTVIVGKRPLRGHGSVVIQLGVPIVEGPLEDENQRETKVEAVPGLLHDLFDRFFKQGIVPAMPDYCVVDFYHAGEYSHPQQPPPWYGRPLCTLCLTECDMVFGRVIFGERGDNRGPLKLSLSTGSLVVLQGRSADVAKRSIPTTRKQRILLTFGKSVPRKLIPPESAARSTPPLTPPPMPWGPPSRPASMRPHSPSPQHFGYAPTSSVLPAPTAGSPHHIPPSDGMQPLFVAPAPVAAAAIPFPAAVPLSNTAPAWIPEAASRPAPPRLPVPGTGVFLPPGSGHQLLPPHQMIQASHAHVEPNSPRGLPAYVHNKAAGLEMSNGSASPRSSATTKRPDAIEAKSSECNGSSNGGRSSVDARKEQHNGGMKKAGNSKAEPSAAK</sequence>
<protein>
    <submittedName>
        <fullName evidence="1">Uncharacterized protein</fullName>
    </submittedName>
</protein>
<dbReference type="Proteomes" id="UP001732700">
    <property type="component" value="Chromosome 1D"/>
</dbReference>
<evidence type="ECO:0000313" key="2">
    <source>
        <dbReference type="Proteomes" id="UP001732700"/>
    </source>
</evidence>
<reference evidence="1" key="2">
    <citation type="submission" date="2025-09" db="UniProtKB">
        <authorList>
            <consortium name="EnsemblPlants"/>
        </authorList>
    </citation>
    <scope>IDENTIFICATION</scope>
</reference>
<reference evidence="1" key="1">
    <citation type="submission" date="2021-05" db="EMBL/GenBank/DDBJ databases">
        <authorList>
            <person name="Scholz U."/>
            <person name="Mascher M."/>
            <person name="Fiebig A."/>
        </authorList>
    </citation>
    <scope>NUCLEOTIDE SEQUENCE [LARGE SCALE GENOMIC DNA]</scope>
</reference>
<proteinExistence type="predicted"/>
<evidence type="ECO:0000313" key="1">
    <source>
        <dbReference type="EnsemblPlants" id="AVESA.00010b.r2.1DG0136400.1.CDS"/>
    </source>
</evidence>
<accession>A0ACD5TVV0</accession>
<name>A0ACD5TVV0_AVESA</name>
<organism evidence="1 2">
    <name type="scientific">Avena sativa</name>
    <name type="common">Oat</name>
    <dbReference type="NCBI Taxonomy" id="4498"/>
    <lineage>
        <taxon>Eukaryota</taxon>
        <taxon>Viridiplantae</taxon>
        <taxon>Streptophyta</taxon>
        <taxon>Embryophyta</taxon>
        <taxon>Tracheophyta</taxon>
        <taxon>Spermatophyta</taxon>
        <taxon>Magnoliopsida</taxon>
        <taxon>Liliopsida</taxon>
        <taxon>Poales</taxon>
        <taxon>Poaceae</taxon>
        <taxon>BOP clade</taxon>
        <taxon>Pooideae</taxon>
        <taxon>Poodae</taxon>
        <taxon>Poeae</taxon>
        <taxon>Poeae Chloroplast Group 1 (Aveneae type)</taxon>
        <taxon>Aveninae</taxon>
        <taxon>Avena</taxon>
    </lineage>
</organism>